<evidence type="ECO:0000256" key="1">
    <source>
        <dbReference type="SAM" id="MobiDB-lite"/>
    </source>
</evidence>
<dbReference type="AlphaFoldDB" id="A0A1J7I3M0"/>
<reference evidence="2 3" key="1">
    <citation type="submission" date="2016-10" db="EMBL/GenBank/DDBJ databases">
        <title>Draft genome sequence of Coniochaeta ligniaria NRRL30616, a lignocellulolytic fungus for bioabatement of inhibitors in plant biomass hydrolysates.</title>
        <authorList>
            <consortium name="DOE Joint Genome Institute"/>
            <person name="Jimenez D.J."/>
            <person name="Hector R.E."/>
            <person name="Riley R."/>
            <person name="Sun H."/>
            <person name="Grigoriev I.V."/>
            <person name="Van Elsas J.D."/>
            <person name="Nichols N.N."/>
        </authorList>
    </citation>
    <scope>NUCLEOTIDE SEQUENCE [LARGE SCALE GENOMIC DNA]</scope>
    <source>
        <strain evidence="2 3">NRRL 30616</strain>
    </source>
</reference>
<sequence length="173" mass="19189">MRRGTYALSHEPHHPHPLKQIIKFLSNSSTGKPSTTVRTSPPDCEATEMAPHHQDSSETVTQADEADPNTRTSTRAGCLWPNLVFKQAKKDLLRQQEEWIAHKAPRTAPPQDAPLASQDPVMIDEHAWAGQITGPRVGEGRRKITNSIYYGTGFKSKSKLLNHVCADTCKRGT</sequence>
<keyword evidence="3" id="KW-1185">Reference proteome</keyword>
<evidence type="ECO:0000313" key="3">
    <source>
        <dbReference type="Proteomes" id="UP000182658"/>
    </source>
</evidence>
<gene>
    <name evidence="2" type="ORF">CONLIGDRAFT_465570</name>
</gene>
<name>A0A1J7I3M0_9PEZI</name>
<dbReference type="EMBL" id="KV875162">
    <property type="protein sequence ID" value="OIW22126.1"/>
    <property type="molecule type" value="Genomic_DNA"/>
</dbReference>
<protein>
    <submittedName>
        <fullName evidence="2">Uncharacterized protein</fullName>
    </submittedName>
</protein>
<evidence type="ECO:0000313" key="2">
    <source>
        <dbReference type="EMBL" id="OIW22126.1"/>
    </source>
</evidence>
<feature type="region of interest" description="Disordered" evidence="1">
    <location>
        <begin position="27"/>
        <end position="74"/>
    </location>
</feature>
<feature type="compositionally biased region" description="Polar residues" evidence="1">
    <location>
        <begin position="27"/>
        <end position="39"/>
    </location>
</feature>
<dbReference type="Proteomes" id="UP000182658">
    <property type="component" value="Unassembled WGS sequence"/>
</dbReference>
<accession>A0A1J7I3M0</accession>
<proteinExistence type="predicted"/>
<dbReference type="InParanoid" id="A0A1J7I3M0"/>
<organism evidence="2 3">
    <name type="scientific">Coniochaeta ligniaria NRRL 30616</name>
    <dbReference type="NCBI Taxonomy" id="1408157"/>
    <lineage>
        <taxon>Eukaryota</taxon>
        <taxon>Fungi</taxon>
        <taxon>Dikarya</taxon>
        <taxon>Ascomycota</taxon>
        <taxon>Pezizomycotina</taxon>
        <taxon>Sordariomycetes</taxon>
        <taxon>Sordariomycetidae</taxon>
        <taxon>Coniochaetales</taxon>
        <taxon>Coniochaetaceae</taxon>
        <taxon>Coniochaeta</taxon>
    </lineage>
</organism>